<dbReference type="GO" id="GO:0002376">
    <property type="term" value="P:immune system process"/>
    <property type="evidence" value="ECO:0007669"/>
    <property type="project" value="UniProtKB-KW"/>
</dbReference>
<keyword evidence="6 8" id="KW-0862">Zinc</keyword>
<dbReference type="Pfam" id="PF13086">
    <property type="entry name" value="AAA_11"/>
    <property type="match status" value="1"/>
</dbReference>
<dbReference type="InterPro" id="IPR000571">
    <property type="entry name" value="Znf_CCCH"/>
</dbReference>
<keyword evidence="7" id="KW-0391">Immunity</keyword>
<dbReference type="SMART" id="SM00356">
    <property type="entry name" value="ZnF_C3H1"/>
    <property type="match status" value="2"/>
</dbReference>
<proteinExistence type="predicted"/>
<dbReference type="InterPro" id="IPR047187">
    <property type="entry name" value="SF1_C_Upf1"/>
</dbReference>
<dbReference type="GO" id="GO:0005737">
    <property type="term" value="C:cytoplasm"/>
    <property type="evidence" value="ECO:0007669"/>
    <property type="project" value="UniProtKB-SubCell"/>
</dbReference>
<sequence length="1701" mass="190498">MAGKKTCHFYQMGRCTKGDKCGFAHVKDPDFKQSERRPPCHAVARGRPCPRGETCTYSHDAAEVAQKDCDRSSQGNGPLESVEATAIRDLLRRWRFKIPRDARERQQKPTVNLAEFLREALELVDAGAETMQEVINALASDGGRFRLDQMLRDCDFEGLGAGALERLWRSQLLPLLQIFSHESVLASRVVEMKYGTLLNELYGLNGTLAVPVFQAVLKSLTAGEKIVVEEFEASLIVLSGVLVMNGSASVNPEFQDVCETFVGLAEGLALTGTASSHLVKIRIRLGLGREIPKVGDNREKLKGPLTLCANFSVARKGPGVLYDDGKSRHDNDHADIREIQILPTMAEIQSDEPEYLPLQDPESWHLQGVAGVIDRHFRLVREDTVGQLRDVANAELERMKNPTGLRQRAKGMRTYTYHNIRLAHAHFDEHKGLQFVLSFDQPEEAGRATSERQRKTWWEDSKRLNPEALVCLLTSDDSAVFFVVASPAFSPARLAEGDTQQPLHDNFNLWRGRTTAYVIVHLADGDDDGTRLLPRLVAGRSDTQRSLIEFPGVVLPAFEPTLKALKVMEESLDLPFANLLCPGATDEVEVRPPAYARREGFRLNVRKLLGDDSTLYLGQDGQFDAEAALQNSTLDQAQQRAAIQALTHQVALIQGPPGTGKSYVGVKLIQVLLDNKTAGRLGPIVCVCFTNHALDQLLEHLVDAGVSQIVRIGSRSKSERLAEVNLRNVAQRYEQTKYEKGQKYWAMRGIKEQATTIKSLLDMLLKVDSDASVKAYLLREHPPVYAQLFHEVDQEGFQRVEHGRGTDALRDWLRGGPRHHPTRARPVRTLQATSQDVHAMSREGRRNLYNSWVEEHAETLRGELAIHISGCKRDKEQLDEVRGDLDSRVLSEASIIGVTTTGLARNLNNLRKLQSKVLIVEEAGEVLEAHLLTAMLPSVEHAILIGDHQQLRPRVQNYDLSSEKPGNEIGLDISLFERLVRPRGGESGHHVLPYSSLETQRRMHPDISQLIRPALYPNLKDAPTVMGYPEVVGMQERLFWLDHRVMEDGKDGSAQSTSRTNTYEVRMVTALVGHLVKQGVYRAEEIAVLTPYLGQLRRLRSAFNGVVEIVLNERDTDDLVREGDGEEDDAELEIAGARRSSVAKGTLSQALRLATVDNFQGEEAEVVIISLVRSNERGDCGFLKTSNRVNVLLSRAQHGMYIIGNSSTSKRVPMWHAVIEQLQNSGRLGDALALRCPRHPETPLLVKQPADFVRLAPEAGCYVIDKTKEFGVDVIEAKTYHEVDLDQTPCIFLQCGHFFTVETLDGHMRMGDHYELDETGGPKALKGNMEPFSYREMKVCFYCRGSLRAIARYGRIVRRALLDESTKKFIAWSNRAYVPLAERLKTEHDILIDTSDRIELSRGNIVLDQTRGHQATTIHQLNASKGRYQKLARLRKDIRNFLQLVGKEEQPFQRVRDMVETARRGNTSNADIPEFRFDQTILQTRGELLATALFIRCDLIAIADLIGAWGKQPPSPSKPRLTVNFAGNRIDSQVLVEKAEKSMIPLQQVEGHIFWAYFAALEVGVMYDPEGNQQHVIRSLDELRRIAHTHVDMAQELCSQYAGQTANVAHEVSEVRRMLNESTTDSEMRMVVAAMATEFSGTGHWYRCENGHPFTIGECGMPMETARCPQCNSRIGGLSHQAVEGVWHAGDIERRFGGMRI</sequence>
<feature type="domain" description="C3H1-type" evidence="9">
    <location>
        <begin position="34"/>
        <end position="62"/>
    </location>
</feature>
<feature type="domain" description="RZ-type" evidence="10">
    <location>
        <begin position="1623"/>
        <end position="1695"/>
    </location>
</feature>
<dbReference type="Gene3D" id="3.40.50.300">
    <property type="entry name" value="P-loop containing nucleotide triphosphate hydrolases"/>
    <property type="match status" value="2"/>
</dbReference>
<protein>
    <recommendedName>
        <fullName evidence="13">NFX1-type zinc finger-containing protein 1</fullName>
    </recommendedName>
</protein>
<keyword evidence="5" id="KW-0347">Helicase</keyword>
<evidence type="ECO:0000256" key="3">
    <source>
        <dbReference type="ARBA" id="ARBA00022723"/>
    </source>
</evidence>
<dbReference type="GO" id="GO:0004386">
    <property type="term" value="F:helicase activity"/>
    <property type="evidence" value="ECO:0007669"/>
    <property type="project" value="InterPro"/>
</dbReference>
<dbReference type="InterPro" id="IPR046439">
    <property type="entry name" value="ZF_RZ_dom"/>
</dbReference>
<dbReference type="PROSITE" id="PS51981">
    <property type="entry name" value="ZF_RZ"/>
    <property type="match status" value="1"/>
</dbReference>
<dbReference type="GO" id="GO:0031048">
    <property type="term" value="P:regulatory ncRNA-mediated heterochromatin formation"/>
    <property type="evidence" value="ECO:0007669"/>
    <property type="project" value="TreeGrafter"/>
</dbReference>
<dbReference type="EMBL" id="NAJL01000023">
    <property type="protein sequence ID" value="TKA27365.1"/>
    <property type="molecule type" value="Genomic_DNA"/>
</dbReference>
<evidence type="ECO:0000256" key="7">
    <source>
        <dbReference type="ARBA" id="ARBA00022859"/>
    </source>
</evidence>
<keyword evidence="2" id="KW-0963">Cytoplasm</keyword>
<evidence type="ECO:0000256" key="2">
    <source>
        <dbReference type="ARBA" id="ARBA00022490"/>
    </source>
</evidence>
<evidence type="ECO:0000256" key="4">
    <source>
        <dbReference type="ARBA" id="ARBA00022771"/>
    </source>
</evidence>
<feature type="zinc finger region" description="C3H1-type" evidence="8">
    <location>
        <begin position="1"/>
        <end position="28"/>
    </location>
</feature>
<evidence type="ECO:0008006" key="13">
    <source>
        <dbReference type="Google" id="ProtNLM"/>
    </source>
</evidence>
<dbReference type="OrthoDB" id="2423195at2759"/>
<dbReference type="SUPFAM" id="SSF52540">
    <property type="entry name" value="P-loop containing nucleoside triphosphate hydrolases"/>
    <property type="match status" value="1"/>
</dbReference>
<evidence type="ECO:0000256" key="8">
    <source>
        <dbReference type="PROSITE-ProRule" id="PRU00723"/>
    </source>
</evidence>
<dbReference type="Pfam" id="PF00642">
    <property type="entry name" value="zf-CCCH"/>
    <property type="match status" value="1"/>
</dbReference>
<organism evidence="11 12">
    <name type="scientific">Salinomyces thailandicus</name>
    <dbReference type="NCBI Taxonomy" id="706561"/>
    <lineage>
        <taxon>Eukaryota</taxon>
        <taxon>Fungi</taxon>
        <taxon>Dikarya</taxon>
        <taxon>Ascomycota</taxon>
        <taxon>Pezizomycotina</taxon>
        <taxon>Dothideomycetes</taxon>
        <taxon>Dothideomycetidae</taxon>
        <taxon>Mycosphaerellales</taxon>
        <taxon>Teratosphaeriaceae</taxon>
        <taxon>Salinomyces</taxon>
    </lineage>
</organism>
<feature type="domain" description="C3H1-type" evidence="9">
    <location>
        <begin position="1"/>
        <end position="28"/>
    </location>
</feature>
<evidence type="ECO:0000259" key="10">
    <source>
        <dbReference type="PROSITE" id="PS51981"/>
    </source>
</evidence>
<dbReference type="PROSITE" id="PS50103">
    <property type="entry name" value="ZF_C3H1"/>
    <property type="match status" value="2"/>
</dbReference>
<gene>
    <name evidence="11" type="ORF">B0A50_04977</name>
</gene>
<dbReference type="InterPro" id="IPR041679">
    <property type="entry name" value="DNA2/NAM7-like_C"/>
</dbReference>
<accession>A0A4U0U000</accession>
<keyword evidence="5" id="KW-0378">Hydrolase</keyword>
<dbReference type="GO" id="GO:0031380">
    <property type="term" value="C:nuclear RNA-directed RNA polymerase complex"/>
    <property type="evidence" value="ECO:0007669"/>
    <property type="project" value="TreeGrafter"/>
</dbReference>
<keyword evidence="5" id="KW-0067">ATP-binding</keyword>
<dbReference type="Gene3D" id="4.10.1000.10">
    <property type="entry name" value="Zinc finger, CCCH-type"/>
    <property type="match status" value="1"/>
</dbReference>
<dbReference type="Proteomes" id="UP000308549">
    <property type="component" value="Unassembled WGS sequence"/>
</dbReference>
<dbReference type="InterPro" id="IPR041677">
    <property type="entry name" value="DNA2/NAM7_AAA_11"/>
</dbReference>
<dbReference type="Pfam" id="PF13087">
    <property type="entry name" value="AAA_12"/>
    <property type="match status" value="1"/>
</dbReference>
<evidence type="ECO:0000256" key="1">
    <source>
        <dbReference type="ARBA" id="ARBA00004496"/>
    </source>
</evidence>
<dbReference type="CDD" id="cd17936">
    <property type="entry name" value="EEXXEc_NFX1"/>
    <property type="match status" value="1"/>
</dbReference>
<keyword evidence="4 8" id="KW-0863">Zinc-finger</keyword>
<dbReference type="PANTHER" id="PTHR10887:SF445">
    <property type="entry name" value="NFX1-TYPE ZINC FINGER-CONTAINING PROTEIN 1"/>
    <property type="match status" value="1"/>
</dbReference>
<feature type="zinc finger region" description="C3H1-type" evidence="8">
    <location>
        <begin position="34"/>
        <end position="62"/>
    </location>
</feature>
<keyword evidence="12" id="KW-1185">Reference proteome</keyword>
<dbReference type="InterPro" id="IPR045055">
    <property type="entry name" value="DNA2/NAM7-like"/>
</dbReference>
<dbReference type="PANTHER" id="PTHR10887">
    <property type="entry name" value="DNA2/NAM7 HELICASE FAMILY"/>
    <property type="match status" value="1"/>
</dbReference>
<keyword evidence="3 8" id="KW-0479">Metal-binding</keyword>
<dbReference type="GO" id="GO:0008270">
    <property type="term" value="F:zinc ion binding"/>
    <property type="evidence" value="ECO:0007669"/>
    <property type="project" value="UniProtKB-KW"/>
</dbReference>
<evidence type="ECO:0000313" key="11">
    <source>
        <dbReference type="EMBL" id="TKA27365.1"/>
    </source>
</evidence>
<comment type="caution">
    <text evidence="11">The sequence shown here is derived from an EMBL/GenBank/DDBJ whole genome shotgun (WGS) entry which is preliminary data.</text>
</comment>
<evidence type="ECO:0000259" key="9">
    <source>
        <dbReference type="PROSITE" id="PS50103"/>
    </source>
</evidence>
<evidence type="ECO:0000256" key="6">
    <source>
        <dbReference type="ARBA" id="ARBA00022833"/>
    </source>
</evidence>
<dbReference type="CDD" id="cd18808">
    <property type="entry name" value="SF1_C_Upf1"/>
    <property type="match status" value="1"/>
</dbReference>
<dbReference type="FunFam" id="3.40.50.300:FF:001660">
    <property type="entry name" value="NF-X1 finger and helicase protein, putative"/>
    <property type="match status" value="1"/>
</dbReference>
<keyword evidence="5" id="KW-0547">Nucleotide-binding</keyword>
<reference evidence="11 12" key="1">
    <citation type="submission" date="2017-03" db="EMBL/GenBank/DDBJ databases">
        <title>Genomes of endolithic fungi from Antarctica.</title>
        <authorList>
            <person name="Coleine C."/>
            <person name="Masonjones S."/>
            <person name="Stajich J.E."/>
        </authorList>
    </citation>
    <scope>NUCLEOTIDE SEQUENCE [LARGE SCALE GENOMIC DNA]</scope>
    <source>
        <strain evidence="11 12">CCFEE 6315</strain>
    </source>
</reference>
<evidence type="ECO:0000313" key="12">
    <source>
        <dbReference type="Proteomes" id="UP000308549"/>
    </source>
</evidence>
<comment type="subcellular location">
    <subcellularLocation>
        <location evidence="1">Cytoplasm</location>
    </subcellularLocation>
</comment>
<dbReference type="InterPro" id="IPR027417">
    <property type="entry name" value="P-loop_NTPase"/>
</dbReference>
<evidence type="ECO:0000256" key="5">
    <source>
        <dbReference type="ARBA" id="ARBA00022806"/>
    </source>
</evidence>
<name>A0A4U0U000_9PEZI</name>
<dbReference type="Pfam" id="PF20173">
    <property type="entry name" value="ZnF_RZ-type"/>
    <property type="match status" value="1"/>
</dbReference>